<protein>
    <recommendedName>
        <fullName evidence="1">DUF3669 domain-containing protein</fullName>
    </recommendedName>
</protein>
<dbReference type="InterPro" id="IPR022137">
    <property type="entry name" value="Znf_prot_DUF3669"/>
</dbReference>
<dbReference type="RefSeq" id="XP_033664733.1">
    <property type="nucleotide sequence ID" value="XM_033807769.1"/>
</dbReference>
<dbReference type="OrthoDB" id="2993351at2759"/>
<dbReference type="EMBL" id="ML993606">
    <property type="protein sequence ID" value="KAF2163844.1"/>
    <property type="molecule type" value="Genomic_DNA"/>
</dbReference>
<dbReference type="InterPro" id="IPR011009">
    <property type="entry name" value="Kinase-like_dom_sf"/>
</dbReference>
<feature type="domain" description="DUF3669" evidence="1">
    <location>
        <begin position="284"/>
        <end position="311"/>
    </location>
</feature>
<evidence type="ECO:0000313" key="2">
    <source>
        <dbReference type="EMBL" id="KAF2163844.1"/>
    </source>
</evidence>
<gene>
    <name evidence="2" type="ORF">M409DRAFT_25619</name>
</gene>
<dbReference type="SUPFAM" id="SSF56112">
    <property type="entry name" value="Protein kinase-like (PK-like)"/>
    <property type="match status" value="1"/>
</dbReference>
<dbReference type="AlphaFoldDB" id="A0A6A6C9M5"/>
<evidence type="ECO:0000313" key="3">
    <source>
        <dbReference type="Proteomes" id="UP000799537"/>
    </source>
</evidence>
<keyword evidence="3" id="KW-1185">Reference proteome</keyword>
<dbReference type="PANTHER" id="PTHR40780:SF2">
    <property type="entry name" value="DUF3669 DOMAIN-CONTAINING PROTEIN"/>
    <property type="match status" value="1"/>
</dbReference>
<sequence length="415" mass="45505">MSNRTTNMTNNSTTLPPFVEIGSGSCGRVYSSRHPSGSEIVLKRARPGQTDRLWQDYLMHTKILEALHTPQGRDIDILVPDVLGFVTETDRELWEGWEGRFPGDGKGEAVPRDVLLSERISAVGRGMREEMVEVFCVEGQRGEARGRRENEDCLVRVCFGEGGAEEEGRASKSVLRRAGTLQTTFSLRNFPLTLSKLDRAPATITGPLSPPSLTRQIAQTLALLHWSAHVDARDVEFVLGGTGTLSNSTPHSHPLPYDELAALPGPTSTFNPVFLEALTRPLNLWLLDFNQVKTITMDEAGVESAVAAFVDSSRTKRTGPAGMTLEEYEDLSSISEELPSQPNEVRVIERADEILQKPQHDPQDPSSVKPLLERGVGVVILLPPERGTSNFPPEARECTAGRNGLQGDAEQILPI</sequence>
<accession>A0A6A6C9M5</accession>
<name>A0A6A6C9M5_ZASCE</name>
<dbReference type="GeneID" id="54561041"/>
<evidence type="ECO:0000259" key="1">
    <source>
        <dbReference type="Pfam" id="PF12417"/>
    </source>
</evidence>
<dbReference type="PANTHER" id="PTHR40780">
    <property type="entry name" value="DUF3669 DOMAIN-CONTAINING PROTEIN"/>
    <property type="match status" value="1"/>
</dbReference>
<dbReference type="Pfam" id="PF12417">
    <property type="entry name" value="DUF3669"/>
    <property type="match status" value="1"/>
</dbReference>
<organism evidence="2 3">
    <name type="scientific">Zasmidium cellare ATCC 36951</name>
    <dbReference type="NCBI Taxonomy" id="1080233"/>
    <lineage>
        <taxon>Eukaryota</taxon>
        <taxon>Fungi</taxon>
        <taxon>Dikarya</taxon>
        <taxon>Ascomycota</taxon>
        <taxon>Pezizomycotina</taxon>
        <taxon>Dothideomycetes</taxon>
        <taxon>Dothideomycetidae</taxon>
        <taxon>Mycosphaerellales</taxon>
        <taxon>Mycosphaerellaceae</taxon>
        <taxon>Zasmidium</taxon>
    </lineage>
</organism>
<proteinExistence type="predicted"/>
<dbReference type="Proteomes" id="UP000799537">
    <property type="component" value="Unassembled WGS sequence"/>
</dbReference>
<reference evidence="2" key="1">
    <citation type="journal article" date="2020" name="Stud. Mycol.">
        <title>101 Dothideomycetes genomes: a test case for predicting lifestyles and emergence of pathogens.</title>
        <authorList>
            <person name="Haridas S."/>
            <person name="Albert R."/>
            <person name="Binder M."/>
            <person name="Bloem J."/>
            <person name="Labutti K."/>
            <person name="Salamov A."/>
            <person name="Andreopoulos B."/>
            <person name="Baker S."/>
            <person name="Barry K."/>
            <person name="Bills G."/>
            <person name="Bluhm B."/>
            <person name="Cannon C."/>
            <person name="Castanera R."/>
            <person name="Culley D."/>
            <person name="Daum C."/>
            <person name="Ezra D."/>
            <person name="Gonzalez J."/>
            <person name="Henrissat B."/>
            <person name="Kuo A."/>
            <person name="Liang C."/>
            <person name="Lipzen A."/>
            <person name="Lutzoni F."/>
            <person name="Magnuson J."/>
            <person name="Mondo S."/>
            <person name="Nolan M."/>
            <person name="Ohm R."/>
            <person name="Pangilinan J."/>
            <person name="Park H.-J."/>
            <person name="Ramirez L."/>
            <person name="Alfaro M."/>
            <person name="Sun H."/>
            <person name="Tritt A."/>
            <person name="Yoshinaga Y."/>
            <person name="Zwiers L.-H."/>
            <person name="Turgeon B."/>
            <person name="Goodwin S."/>
            <person name="Spatafora J."/>
            <person name="Crous P."/>
            <person name="Grigoriev I."/>
        </authorList>
    </citation>
    <scope>NUCLEOTIDE SEQUENCE</scope>
    <source>
        <strain evidence="2">ATCC 36951</strain>
    </source>
</reference>